<accession>A0ACC3MVC0</accession>
<keyword evidence="2" id="KW-1185">Reference proteome</keyword>
<organism evidence="1 2">
    <name type="scientific">Vermiconidia calcicola</name>
    <dbReference type="NCBI Taxonomy" id="1690605"/>
    <lineage>
        <taxon>Eukaryota</taxon>
        <taxon>Fungi</taxon>
        <taxon>Dikarya</taxon>
        <taxon>Ascomycota</taxon>
        <taxon>Pezizomycotina</taxon>
        <taxon>Dothideomycetes</taxon>
        <taxon>Dothideomycetidae</taxon>
        <taxon>Mycosphaerellales</taxon>
        <taxon>Extremaceae</taxon>
        <taxon>Vermiconidia</taxon>
    </lineage>
</organism>
<evidence type="ECO:0000313" key="2">
    <source>
        <dbReference type="Proteomes" id="UP001281147"/>
    </source>
</evidence>
<comment type="caution">
    <text evidence="1">The sequence shown here is derived from an EMBL/GenBank/DDBJ whole genome shotgun (WGS) entry which is preliminary data.</text>
</comment>
<evidence type="ECO:0000313" key="1">
    <source>
        <dbReference type="EMBL" id="KAK3703631.1"/>
    </source>
</evidence>
<name>A0ACC3MVC0_9PEZI</name>
<sequence>MRFKLFLAISLAAISSTLAQHVFEPALVRKYTESMLSEFHMYTKYAGPAPTALQGGSPQPESTLLAARQAIVSQISDGQIQAAAASSAVASQISDGQIQALASTPVAPVTQGSCDYWMEGITHQGIAAFNPNASNYQVFRNVKDFGARGDGVTDDSNAINRAISSGGRCAPGSCLSTTITPAVVYFPAGVYMVNTSIVDYYYTQMIGNPKCLPTIKAFSTFAARNGTIGLIDGDPYGPDGLLYGSTTIFWRQIRNFIIDMTNIPASSAATGIHWPTAQATSIQNVVFEMNSDNGTQHQGIFIESGSGGFMNDLVFNGGLYGATFGNQQFTMRNMTFNNAVTAINQIWDWGWTYYGITINNCSIGLNMSAGEPDALSVGSMTFFDSTISNTDTFINAGFSRSSLPLAANSIVLENIHLNNVRIAIENGNNATVLEGTPRNSYIAAWAMGHSYTPNGPNNFSGTIPPAPRPAGLIDVSGNYYQRSKPQYEQYSASDFISARDQGATGNGRTDDTTALQQAIYTALAQQKILFVDHGDYLVSSTIYIPPGSRIVGESYSVILSYGSFFNNVDMPKPVVQIGKPGDLGVIEWSDMIVSTQGQQRGAILFEYNINSPTTTPTGVWDVHARIGGFAGSELLLAQCPTTPNTTVTASNLDHECIAAFLTVHITPSAAGIYLENDWVWVADHDVEDEELTQITVYAGRGLLDESTTGPVWLVGTSVEHHVKYEYQFVNTRNVFAGQIQTETAYYQPNPPAPIPFPYVASYYDPQFPQRTVRDGNLTIPAADGWGLRIVDSQTIAIYGAGLYSFFNNYSTTCSDEGSGARCQNRIFSLEGASSYITVYNENTVGTHYMITIDGTDVAYYGDNLNGFIQTIALFKSE</sequence>
<dbReference type="Proteomes" id="UP001281147">
    <property type="component" value="Unassembled WGS sequence"/>
</dbReference>
<gene>
    <name evidence="1" type="ORF">LTR37_014327</name>
</gene>
<dbReference type="EMBL" id="JAUTXU010000149">
    <property type="protein sequence ID" value="KAK3703631.1"/>
    <property type="molecule type" value="Genomic_DNA"/>
</dbReference>
<reference evidence="1" key="1">
    <citation type="submission" date="2023-07" db="EMBL/GenBank/DDBJ databases">
        <title>Black Yeasts Isolated from many extreme environments.</title>
        <authorList>
            <person name="Coleine C."/>
            <person name="Stajich J.E."/>
            <person name="Selbmann L."/>
        </authorList>
    </citation>
    <scope>NUCLEOTIDE SEQUENCE</scope>
    <source>
        <strain evidence="1">CCFEE 5714</strain>
    </source>
</reference>
<proteinExistence type="predicted"/>
<protein>
    <submittedName>
        <fullName evidence="1">Uncharacterized protein</fullName>
    </submittedName>
</protein>